<dbReference type="InterPro" id="IPR000719">
    <property type="entry name" value="Prot_kinase_dom"/>
</dbReference>
<dbReference type="AlphaFoldDB" id="A0A8S1IMT1"/>
<comment type="caution">
    <text evidence="3">The sequence shown here is derived from an EMBL/GenBank/DDBJ whole genome shotgun (WGS) entry which is preliminary data.</text>
</comment>
<evidence type="ECO:0000313" key="4">
    <source>
        <dbReference type="Proteomes" id="UP000708148"/>
    </source>
</evidence>
<dbReference type="GO" id="GO:0004672">
    <property type="term" value="F:protein kinase activity"/>
    <property type="evidence" value="ECO:0007669"/>
    <property type="project" value="InterPro"/>
</dbReference>
<proteinExistence type="predicted"/>
<protein>
    <recommendedName>
        <fullName evidence="2">Protein kinase domain-containing protein</fullName>
    </recommendedName>
</protein>
<organism evidence="3 4">
    <name type="scientific">Ostreobium quekettii</name>
    <dbReference type="NCBI Taxonomy" id="121088"/>
    <lineage>
        <taxon>Eukaryota</taxon>
        <taxon>Viridiplantae</taxon>
        <taxon>Chlorophyta</taxon>
        <taxon>core chlorophytes</taxon>
        <taxon>Ulvophyceae</taxon>
        <taxon>TCBD clade</taxon>
        <taxon>Bryopsidales</taxon>
        <taxon>Ostreobineae</taxon>
        <taxon>Ostreobiaceae</taxon>
        <taxon>Ostreobium</taxon>
    </lineage>
</organism>
<feature type="region of interest" description="Disordered" evidence="1">
    <location>
        <begin position="431"/>
        <end position="482"/>
    </location>
</feature>
<evidence type="ECO:0000259" key="2">
    <source>
        <dbReference type="PROSITE" id="PS50011"/>
    </source>
</evidence>
<dbReference type="Proteomes" id="UP000708148">
    <property type="component" value="Unassembled WGS sequence"/>
</dbReference>
<feature type="domain" description="Protein kinase" evidence="2">
    <location>
        <begin position="90"/>
        <end position="352"/>
    </location>
</feature>
<reference evidence="3" key="1">
    <citation type="submission" date="2020-12" db="EMBL/GenBank/DDBJ databases">
        <authorList>
            <person name="Iha C."/>
        </authorList>
    </citation>
    <scope>NUCLEOTIDE SEQUENCE</scope>
</reference>
<dbReference type="GO" id="GO:0005524">
    <property type="term" value="F:ATP binding"/>
    <property type="evidence" value="ECO:0007669"/>
    <property type="project" value="InterPro"/>
</dbReference>
<dbReference type="EMBL" id="CAJHUC010000280">
    <property type="protein sequence ID" value="CAD7694905.1"/>
    <property type="molecule type" value="Genomic_DNA"/>
</dbReference>
<dbReference type="SUPFAM" id="SSF56112">
    <property type="entry name" value="Protein kinase-like (PK-like)"/>
    <property type="match status" value="1"/>
</dbReference>
<feature type="compositionally biased region" description="Polar residues" evidence="1">
    <location>
        <begin position="591"/>
        <end position="601"/>
    </location>
</feature>
<accession>A0A8S1IMT1</accession>
<feature type="region of interest" description="Disordered" evidence="1">
    <location>
        <begin position="575"/>
        <end position="792"/>
    </location>
</feature>
<dbReference type="Gene3D" id="1.10.510.10">
    <property type="entry name" value="Transferase(Phosphotransferase) domain 1"/>
    <property type="match status" value="1"/>
</dbReference>
<dbReference type="OrthoDB" id="4741at2759"/>
<feature type="compositionally biased region" description="Acidic residues" evidence="1">
    <location>
        <begin position="465"/>
        <end position="482"/>
    </location>
</feature>
<dbReference type="Pfam" id="PF00069">
    <property type="entry name" value="Pkinase"/>
    <property type="match status" value="1"/>
</dbReference>
<feature type="compositionally biased region" description="Polar residues" evidence="1">
    <location>
        <begin position="670"/>
        <end position="687"/>
    </location>
</feature>
<evidence type="ECO:0000256" key="1">
    <source>
        <dbReference type="SAM" id="MobiDB-lite"/>
    </source>
</evidence>
<feature type="region of interest" description="Disordered" evidence="1">
    <location>
        <begin position="826"/>
        <end position="849"/>
    </location>
</feature>
<name>A0A8S1IMT1_9CHLO</name>
<dbReference type="SMART" id="SM00220">
    <property type="entry name" value="S_TKc"/>
    <property type="match status" value="1"/>
</dbReference>
<feature type="compositionally biased region" description="Basic and acidic residues" evidence="1">
    <location>
        <begin position="447"/>
        <end position="464"/>
    </location>
</feature>
<dbReference type="PROSITE" id="PS50011">
    <property type="entry name" value="PROTEIN_KINASE_DOM"/>
    <property type="match status" value="1"/>
</dbReference>
<gene>
    <name evidence="3" type="ORF">OSTQU699_LOCUS265</name>
</gene>
<sequence>MTEKERRRGASRLQRWQRRLMNACGDPETLTTASAYDNAHDDAHGISPASPATRARERRLAVERLRDETPKARVLNSPFRRFEPVKKDYELGAQLTCSGGTGMRYVTHRRTGERCVCRAMPLPEADERSERLVRERVYAEIDILAHSFEPAVPVLREFYIGKSRVYLVMELPAGGGLLEGVLGSGQTYTEAQVKFLFLQMLTGLAFLHKNGITDRDLSLDSFMLAGSDGNMDIRMTDLGMWEGVDGGRRQEMGTFKYYPPSAIRKHVDKVGRSIDMLSLGAVLFTLLSGEVPFYGPKGQAEVHDNILAGRFSMEGAAWAAVTPAAKDLVSKLLVPNHKERLTITEAMEHKWVRGIVCSIQSLAESRQLMADQGVGALLGRSAALACEINRVRFEKLRTMILKCWGVIGKSSEMPQNTVQWGLSVTPPDLASRRRMAAKAAKAGSGRENGKHADDTKGTETKTAEDAEEQAEGEVEDDVEDVSSVEVEDCVGDGVEEVCEVGLAEGWVEVAHPMVCPQPAEEEREEEDDGPAPLMSRPRVCVEFENWEGGHTRQNSDARDMAFSQAVTTALSRQLCQSHKNPQDEGPPRPSPTSVTKSSQMASRAPGHARDIYRGSEPLPDIDAFDIQDAPQAQGAQGFVPGRARDIYRGSEPLPDIDELDIQEAPHVQGAPSTSSAGKDAPQTSLDQKNPPGRGPPRPRPISATKSSQMASQASRHARDIHQGSEPLPGIDEFDSWDGLRAQGAPSGTSAFDLKNSQGSAPPSPRPNFAMKPSQTASRGPGRDGDIYQASEPLPDIYSFDSLDAPRARGTLAPVPSLDKGFTLVRTAPKSMGKGRRRQPGPYRCYSSEA</sequence>
<keyword evidence="4" id="KW-1185">Reference proteome</keyword>
<feature type="compositionally biased region" description="Polar residues" evidence="1">
    <location>
        <begin position="703"/>
        <end position="714"/>
    </location>
</feature>
<dbReference type="PANTHER" id="PTHR24347">
    <property type="entry name" value="SERINE/THREONINE-PROTEIN KINASE"/>
    <property type="match status" value="1"/>
</dbReference>
<evidence type="ECO:0000313" key="3">
    <source>
        <dbReference type="EMBL" id="CAD7694905.1"/>
    </source>
</evidence>
<feature type="compositionally biased region" description="Polar residues" evidence="1">
    <location>
        <begin position="745"/>
        <end position="760"/>
    </location>
</feature>
<dbReference type="InterPro" id="IPR011009">
    <property type="entry name" value="Kinase-like_dom_sf"/>
</dbReference>
<dbReference type="Gene3D" id="3.30.200.20">
    <property type="entry name" value="Phosphorylase Kinase, domain 1"/>
    <property type="match status" value="1"/>
</dbReference>